<keyword evidence="3" id="KW-1185">Reference proteome</keyword>
<dbReference type="NCBIfam" id="TIGR01444">
    <property type="entry name" value="fkbM_fam"/>
    <property type="match status" value="1"/>
</dbReference>
<protein>
    <submittedName>
        <fullName evidence="2">FkbM family methyltransferase</fullName>
    </submittedName>
</protein>
<keyword evidence="2" id="KW-0489">Methyltransferase</keyword>
<dbReference type="PANTHER" id="PTHR34203">
    <property type="entry name" value="METHYLTRANSFERASE, FKBM FAMILY PROTEIN"/>
    <property type="match status" value="1"/>
</dbReference>
<dbReference type="GO" id="GO:0032259">
    <property type="term" value="P:methylation"/>
    <property type="evidence" value="ECO:0007669"/>
    <property type="project" value="UniProtKB-KW"/>
</dbReference>
<gene>
    <name evidence="2" type="ORF">RM553_14145</name>
</gene>
<dbReference type="Gene3D" id="3.40.50.150">
    <property type="entry name" value="Vaccinia Virus protein VP39"/>
    <property type="match status" value="1"/>
</dbReference>
<organism evidence="2 3">
    <name type="scientific">Autumnicola tepida</name>
    <dbReference type="NCBI Taxonomy" id="3075595"/>
    <lineage>
        <taxon>Bacteria</taxon>
        <taxon>Pseudomonadati</taxon>
        <taxon>Bacteroidota</taxon>
        <taxon>Flavobacteriia</taxon>
        <taxon>Flavobacteriales</taxon>
        <taxon>Flavobacteriaceae</taxon>
        <taxon>Autumnicola</taxon>
    </lineage>
</organism>
<accession>A0ABU3CD65</accession>
<dbReference type="RefSeq" id="WP_311535595.1">
    <property type="nucleotide sequence ID" value="NZ_JAVRHQ010000019.1"/>
</dbReference>
<dbReference type="InterPro" id="IPR006342">
    <property type="entry name" value="FkbM_mtfrase"/>
</dbReference>
<sequence>MNSSFIRFLYKRRLLQFLTNFSGRANINGKSFRIPIIGEMGYTNIDISEAWMVELFRIILPLKSGEFVDVGANIGQTLLKLRSLNSEMPYTGFEPNAACLFYLRRLIEKNNFTNCQIFPVGISEKTEMGKLNFYYGDDADSCASMLEGFRTKSVFRKEYVPLYHFSEVKSALQADTISILKIDVEGGELEVLNSFYHDIKEQSPIILLEILPVYKEENKERKARQDKIQEMLRALNYSIYRIYKEKGNIRSLKEIANIGIHSNLQECDYVVIPENLKQDFLKACGNLVHI</sequence>
<proteinExistence type="predicted"/>
<dbReference type="InterPro" id="IPR052514">
    <property type="entry name" value="SAM-dependent_MTase"/>
</dbReference>
<dbReference type="Proteomes" id="UP001262889">
    <property type="component" value="Unassembled WGS sequence"/>
</dbReference>
<comment type="caution">
    <text evidence="2">The sequence shown here is derived from an EMBL/GenBank/DDBJ whole genome shotgun (WGS) entry which is preliminary data.</text>
</comment>
<dbReference type="GO" id="GO:0008168">
    <property type="term" value="F:methyltransferase activity"/>
    <property type="evidence" value="ECO:0007669"/>
    <property type="project" value="UniProtKB-KW"/>
</dbReference>
<reference evidence="2 3" key="1">
    <citation type="submission" date="2023-09" db="EMBL/GenBank/DDBJ databases">
        <authorList>
            <person name="Rey-Velasco X."/>
        </authorList>
    </citation>
    <scope>NUCLEOTIDE SEQUENCE [LARGE SCALE GENOMIC DNA]</scope>
    <source>
        <strain evidence="2 3">F363</strain>
    </source>
</reference>
<dbReference type="EMBL" id="JAVRHQ010000019">
    <property type="protein sequence ID" value="MDT0643975.1"/>
    <property type="molecule type" value="Genomic_DNA"/>
</dbReference>
<evidence type="ECO:0000259" key="1">
    <source>
        <dbReference type="Pfam" id="PF05050"/>
    </source>
</evidence>
<evidence type="ECO:0000313" key="3">
    <source>
        <dbReference type="Proteomes" id="UP001262889"/>
    </source>
</evidence>
<dbReference type="InterPro" id="IPR029063">
    <property type="entry name" value="SAM-dependent_MTases_sf"/>
</dbReference>
<dbReference type="SUPFAM" id="SSF53335">
    <property type="entry name" value="S-adenosyl-L-methionine-dependent methyltransferases"/>
    <property type="match status" value="1"/>
</dbReference>
<feature type="domain" description="Methyltransferase FkbM" evidence="1">
    <location>
        <begin position="69"/>
        <end position="237"/>
    </location>
</feature>
<dbReference type="PANTHER" id="PTHR34203:SF15">
    <property type="entry name" value="SLL1173 PROTEIN"/>
    <property type="match status" value="1"/>
</dbReference>
<evidence type="ECO:0000313" key="2">
    <source>
        <dbReference type="EMBL" id="MDT0643975.1"/>
    </source>
</evidence>
<name>A0ABU3CD65_9FLAO</name>
<keyword evidence="2" id="KW-0808">Transferase</keyword>
<dbReference type="Pfam" id="PF05050">
    <property type="entry name" value="Methyltransf_21"/>
    <property type="match status" value="1"/>
</dbReference>